<reference evidence="6" key="1">
    <citation type="journal article" date="2019" name="Int. J. Syst. Evol. Microbiol.">
        <title>The Global Catalogue of Microorganisms (GCM) 10K type strain sequencing project: providing services to taxonomists for standard genome sequencing and annotation.</title>
        <authorList>
            <consortium name="The Broad Institute Genomics Platform"/>
            <consortium name="The Broad Institute Genome Sequencing Center for Infectious Disease"/>
            <person name="Wu L."/>
            <person name="Ma J."/>
        </authorList>
    </citation>
    <scope>NUCLEOTIDE SEQUENCE [LARGE SCALE GENOMIC DNA]</scope>
    <source>
        <strain evidence="6">CGMCC 4.7152</strain>
    </source>
</reference>
<organism evidence="5 6">
    <name type="scientific">Dactylosporangium cerinum</name>
    <dbReference type="NCBI Taxonomy" id="1434730"/>
    <lineage>
        <taxon>Bacteria</taxon>
        <taxon>Bacillati</taxon>
        <taxon>Actinomycetota</taxon>
        <taxon>Actinomycetes</taxon>
        <taxon>Micromonosporales</taxon>
        <taxon>Micromonosporaceae</taxon>
        <taxon>Dactylosporangium</taxon>
    </lineage>
</organism>
<dbReference type="Gene3D" id="3.40.50.1820">
    <property type="entry name" value="alpha/beta hydrolase"/>
    <property type="match status" value="1"/>
</dbReference>
<gene>
    <name evidence="5" type="ORF">ACFPIJ_44885</name>
</gene>
<evidence type="ECO:0000313" key="6">
    <source>
        <dbReference type="Proteomes" id="UP001595912"/>
    </source>
</evidence>
<dbReference type="Proteomes" id="UP001595912">
    <property type="component" value="Unassembled WGS sequence"/>
</dbReference>
<dbReference type="PANTHER" id="PTHR48081:SF30">
    <property type="entry name" value="ACETYL-HYDROLASE LIPR-RELATED"/>
    <property type="match status" value="1"/>
</dbReference>
<evidence type="ECO:0000256" key="2">
    <source>
        <dbReference type="ARBA" id="ARBA00022801"/>
    </source>
</evidence>
<name>A0ABV9WCC4_9ACTN</name>
<keyword evidence="2 5" id="KW-0378">Hydrolase</keyword>
<dbReference type="GO" id="GO:0016787">
    <property type="term" value="F:hydrolase activity"/>
    <property type="evidence" value="ECO:0007669"/>
    <property type="project" value="UniProtKB-KW"/>
</dbReference>
<accession>A0ABV9WCC4</accession>
<feature type="domain" description="Alpha/beta hydrolase fold-3" evidence="4">
    <location>
        <begin position="63"/>
        <end position="257"/>
    </location>
</feature>
<dbReference type="InterPro" id="IPR033140">
    <property type="entry name" value="Lipase_GDXG_put_SER_AS"/>
</dbReference>
<dbReference type="InterPro" id="IPR029058">
    <property type="entry name" value="AB_hydrolase_fold"/>
</dbReference>
<proteinExistence type="inferred from homology"/>
<dbReference type="InterPro" id="IPR050300">
    <property type="entry name" value="GDXG_lipolytic_enzyme"/>
</dbReference>
<evidence type="ECO:0000313" key="5">
    <source>
        <dbReference type="EMBL" id="MFC5004953.1"/>
    </source>
</evidence>
<comment type="similarity">
    <text evidence="1">Belongs to the 'GDXG' lipolytic enzyme family.</text>
</comment>
<dbReference type="PROSITE" id="PS01174">
    <property type="entry name" value="LIPASE_GDXG_SER"/>
    <property type="match status" value="1"/>
</dbReference>
<evidence type="ECO:0000256" key="3">
    <source>
        <dbReference type="PROSITE-ProRule" id="PRU10038"/>
    </source>
</evidence>
<evidence type="ECO:0000259" key="4">
    <source>
        <dbReference type="Pfam" id="PF07859"/>
    </source>
</evidence>
<dbReference type="InterPro" id="IPR013094">
    <property type="entry name" value="AB_hydrolase_3"/>
</dbReference>
<dbReference type="InterPro" id="IPR002168">
    <property type="entry name" value="Lipase_GDXG_HIS_AS"/>
</dbReference>
<dbReference type="SUPFAM" id="SSF53474">
    <property type="entry name" value="alpha/beta-Hydrolases"/>
    <property type="match status" value="1"/>
</dbReference>
<dbReference type="Pfam" id="PF07859">
    <property type="entry name" value="Abhydrolase_3"/>
    <property type="match status" value="1"/>
</dbReference>
<dbReference type="PANTHER" id="PTHR48081">
    <property type="entry name" value="AB HYDROLASE SUPERFAMILY PROTEIN C4A8.06C"/>
    <property type="match status" value="1"/>
</dbReference>
<dbReference type="RefSeq" id="WP_380125307.1">
    <property type="nucleotide sequence ID" value="NZ_JBHSIU010000066.1"/>
</dbReference>
<protein>
    <submittedName>
        <fullName evidence="5">Alpha/beta hydrolase</fullName>
    </submittedName>
</protein>
<evidence type="ECO:0000256" key="1">
    <source>
        <dbReference type="ARBA" id="ARBA00010515"/>
    </source>
</evidence>
<keyword evidence="6" id="KW-1185">Reference proteome</keyword>
<comment type="caution">
    <text evidence="5">The sequence shown here is derived from an EMBL/GenBank/DDBJ whole genome shotgun (WGS) entry which is preliminary data.</text>
</comment>
<dbReference type="EMBL" id="JBHSIU010000066">
    <property type="protein sequence ID" value="MFC5004953.1"/>
    <property type="molecule type" value="Genomic_DNA"/>
</dbReference>
<dbReference type="PROSITE" id="PS01173">
    <property type="entry name" value="LIPASE_GDXG_HIS"/>
    <property type="match status" value="1"/>
</dbReference>
<feature type="active site" evidence="3">
    <location>
        <position position="135"/>
    </location>
</feature>
<sequence>MNVDDDPVRRYWTRMDERFRGLREETEPWEALTAEPAGVTHREVSVAGAAALWVEPATSDAVMLYIHGGGFISGSVWTHRKLAGHLAAASGTKALLVSYPYAPGQVHPAQLDQVTGAYTWLLDQGSGPLVLAGDSCGGWLALSLAVRARDRGLPLPAAMLLISPWVDLAQRGASYRSNADPFFHKDLVDGLAAGFLGPASATDPGIDLLQADLTGLPPMLIQAGGDEALVDDSRALHARAGAASDLEVFPGQQHTFQMAAGTTGVADQAVQNFAGWVRPHLASRSFSSA</sequence>